<dbReference type="AlphaFoldDB" id="A0A8H4P1I3"/>
<name>A0A8H4P1I3_9HYPO</name>
<sequence length="92" mass="10108">MPARSDYGSVSMSMSPPPPTNLSSYSRFMHDHTKRQMEASGASPPPTNATAQRAQLHSQHEFYFSIFVVLPWLLGRDISRDANGGEAAPSPF</sequence>
<keyword evidence="3" id="KW-1185">Reference proteome</keyword>
<organism evidence="2 3">
    <name type="scientific">Fusarium acutatum</name>
    <dbReference type="NCBI Taxonomy" id="78861"/>
    <lineage>
        <taxon>Eukaryota</taxon>
        <taxon>Fungi</taxon>
        <taxon>Dikarya</taxon>
        <taxon>Ascomycota</taxon>
        <taxon>Pezizomycotina</taxon>
        <taxon>Sordariomycetes</taxon>
        <taxon>Hypocreomycetidae</taxon>
        <taxon>Hypocreales</taxon>
        <taxon>Nectriaceae</taxon>
        <taxon>Fusarium</taxon>
        <taxon>Fusarium fujikuroi species complex</taxon>
    </lineage>
</organism>
<evidence type="ECO:0000313" key="2">
    <source>
        <dbReference type="EMBL" id="KAF4445142.1"/>
    </source>
</evidence>
<dbReference type="Proteomes" id="UP000536711">
    <property type="component" value="Unassembled WGS sequence"/>
</dbReference>
<proteinExistence type="predicted"/>
<accession>A0A8H4P1I3</accession>
<comment type="caution">
    <text evidence="2">The sequence shown here is derived from an EMBL/GenBank/DDBJ whole genome shotgun (WGS) entry which is preliminary data.</text>
</comment>
<feature type="region of interest" description="Disordered" evidence="1">
    <location>
        <begin position="1"/>
        <end position="54"/>
    </location>
</feature>
<evidence type="ECO:0000313" key="3">
    <source>
        <dbReference type="Proteomes" id="UP000536711"/>
    </source>
</evidence>
<gene>
    <name evidence="2" type="ORF">FACUT_111</name>
</gene>
<protein>
    <submittedName>
        <fullName evidence="2">Uncharacterized protein</fullName>
    </submittedName>
</protein>
<dbReference type="EMBL" id="JAADJF010000005">
    <property type="protein sequence ID" value="KAF4445142.1"/>
    <property type="molecule type" value="Genomic_DNA"/>
</dbReference>
<evidence type="ECO:0000256" key="1">
    <source>
        <dbReference type="SAM" id="MobiDB-lite"/>
    </source>
</evidence>
<dbReference type="OrthoDB" id="5218421at2759"/>
<reference evidence="2 3" key="1">
    <citation type="submission" date="2020-01" db="EMBL/GenBank/DDBJ databases">
        <title>Identification and distribution of gene clusters putatively required for synthesis of sphingolipid metabolism inhibitors in phylogenetically diverse species of the filamentous fungus Fusarium.</title>
        <authorList>
            <person name="Kim H.-S."/>
            <person name="Busman M."/>
            <person name="Brown D.W."/>
            <person name="Divon H."/>
            <person name="Uhlig S."/>
            <person name="Proctor R.H."/>
        </authorList>
    </citation>
    <scope>NUCLEOTIDE SEQUENCE [LARGE SCALE GENOMIC DNA]</scope>
    <source>
        <strain evidence="2 3">NRRL 13308</strain>
    </source>
</reference>
<feature type="compositionally biased region" description="Basic and acidic residues" evidence="1">
    <location>
        <begin position="28"/>
        <end position="37"/>
    </location>
</feature>